<evidence type="ECO:0000259" key="4">
    <source>
        <dbReference type="Pfam" id="PF13473"/>
    </source>
</evidence>
<dbReference type="Gene3D" id="2.60.40.420">
    <property type="entry name" value="Cupredoxins - blue copper proteins"/>
    <property type="match status" value="1"/>
</dbReference>
<keyword evidence="1" id="KW-0479">Metal-binding</keyword>
<evidence type="ECO:0000313" key="5">
    <source>
        <dbReference type="EMBL" id="OGL86708.1"/>
    </source>
</evidence>
<reference evidence="5 6" key="1">
    <citation type="journal article" date="2016" name="Nat. Commun.">
        <title>Thousands of microbial genomes shed light on interconnected biogeochemical processes in an aquifer system.</title>
        <authorList>
            <person name="Anantharaman K."/>
            <person name="Brown C.T."/>
            <person name="Hug L.A."/>
            <person name="Sharon I."/>
            <person name="Castelle C.J."/>
            <person name="Probst A.J."/>
            <person name="Thomas B.C."/>
            <person name="Singh A."/>
            <person name="Wilkins M.J."/>
            <person name="Karaoz U."/>
            <person name="Brodie E.L."/>
            <person name="Williams K.H."/>
            <person name="Hubbard S.S."/>
            <person name="Banfield J.F."/>
        </authorList>
    </citation>
    <scope>NUCLEOTIDE SEQUENCE [LARGE SCALE GENOMIC DNA]</scope>
</reference>
<feature type="chain" id="PRO_5009533205" description="EfeO-type cupredoxin-like domain-containing protein" evidence="3">
    <location>
        <begin position="20"/>
        <end position="172"/>
    </location>
</feature>
<accession>A0A1F7V9D3</accession>
<name>A0A1F7V9D3_9BACT</name>
<feature type="signal peptide" evidence="3">
    <location>
        <begin position="1"/>
        <end position="19"/>
    </location>
</feature>
<dbReference type="AlphaFoldDB" id="A0A1F7V9D3"/>
<evidence type="ECO:0000256" key="3">
    <source>
        <dbReference type="SAM" id="SignalP"/>
    </source>
</evidence>
<evidence type="ECO:0000313" key="6">
    <source>
        <dbReference type="Proteomes" id="UP000176593"/>
    </source>
</evidence>
<dbReference type="SUPFAM" id="SSF49503">
    <property type="entry name" value="Cupredoxins"/>
    <property type="match status" value="1"/>
</dbReference>
<dbReference type="PROSITE" id="PS51257">
    <property type="entry name" value="PROKAR_LIPOPROTEIN"/>
    <property type="match status" value="1"/>
</dbReference>
<feature type="domain" description="EfeO-type cupredoxin-like" evidence="4">
    <location>
        <begin position="87"/>
        <end position="171"/>
    </location>
</feature>
<comment type="caution">
    <text evidence="5">The sequence shown here is derived from an EMBL/GenBank/DDBJ whole genome shotgun (WGS) entry which is preliminary data.</text>
</comment>
<dbReference type="EMBL" id="MGEQ01000007">
    <property type="protein sequence ID" value="OGL86708.1"/>
    <property type="molecule type" value="Genomic_DNA"/>
</dbReference>
<evidence type="ECO:0000256" key="2">
    <source>
        <dbReference type="ARBA" id="ARBA00023008"/>
    </source>
</evidence>
<protein>
    <recommendedName>
        <fullName evidence="4">EfeO-type cupredoxin-like domain-containing protein</fullName>
    </recommendedName>
</protein>
<gene>
    <name evidence="5" type="ORF">A3I41_05245</name>
</gene>
<proteinExistence type="predicted"/>
<evidence type="ECO:0000256" key="1">
    <source>
        <dbReference type="ARBA" id="ARBA00022723"/>
    </source>
</evidence>
<dbReference type="InterPro" id="IPR028096">
    <property type="entry name" value="EfeO_Cupredoxin"/>
</dbReference>
<dbReference type="Proteomes" id="UP000176593">
    <property type="component" value="Unassembled WGS sequence"/>
</dbReference>
<dbReference type="Pfam" id="PF13473">
    <property type="entry name" value="Cupredoxin_1"/>
    <property type="match status" value="1"/>
</dbReference>
<dbReference type="InterPro" id="IPR028871">
    <property type="entry name" value="BlueCu_1_BS"/>
</dbReference>
<dbReference type="InterPro" id="IPR033138">
    <property type="entry name" value="Cu_oxidase_CS"/>
</dbReference>
<dbReference type="PROSITE" id="PS00079">
    <property type="entry name" value="MULTICOPPER_OXIDASE1"/>
    <property type="match status" value="1"/>
</dbReference>
<keyword evidence="3" id="KW-0732">Signal</keyword>
<organism evidence="5 6">
    <name type="scientific">Candidatus Uhrbacteria bacterium RIFCSPLOWO2_02_FULL_48_18</name>
    <dbReference type="NCBI Taxonomy" id="1802408"/>
    <lineage>
        <taxon>Bacteria</taxon>
        <taxon>Candidatus Uhriibacteriota</taxon>
    </lineage>
</organism>
<keyword evidence="2" id="KW-0186">Copper</keyword>
<dbReference type="GO" id="GO:0046872">
    <property type="term" value="F:metal ion binding"/>
    <property type="evidence" value="ECO:0007669"/>
    <property type="project" value="UniProtKB-KW"/>
</dbReference>
<dbReference type="PROSITE" id="PS00196">
    <property type="entry name" value="COPPER_BLUE"/>
    <property type="match status" value="1"/>
</dbReference>
<dbReference type="InterPro" id="IPR008972">
    <property type="entry name" value="Cupredoxin"/>
</dbReference>
<sequence>MKKIIFALSIFVFIGAGCAKTPVQTNEDTVQTSAPEVSFTTINSDGTTSEQSIVVGKDGKEVKNIERDDEGTPIIDVKLNAGNSVRTIDLKSGNFFFEPKIIKAKPGEKLRVDFRGNVGTHTFVIDEAKVNVPVKDGSGFEFVVPTTPGSYPFYCDIGNHRAMGMVGTLVVE</sequence>